<dbReference type="GO" id="GO:0005886">
    <property type="term" value="C:plasma membrane"/>
    <property type="evidence" value="ECO:0007669"/>
    <property type="project" value="TreeGrafter"/>
</dbReference>
<dbReference type="AlphaFoldDB" id="A0A023FB97"/>
<keyword evidence="2" id="KW-0449">Lipoprotein</keyword>
<comment type="cofactor">
    <cofactor evidence="2">
        <name>Ca(2+)</name>
        <dbReference type="ChEBI" id="CHEBI:29108"/>
    </cofactor>
</comment>
<dbReference type="InterPro" id="IPR005552">
    <property type="entry name" value="Scramblase"/>
</dbReference>
<evidence type="ECO:0000256" key="1">
    <source>
        <dbReference type="ARBA" id="ARBA00005350"/>
    </source>
</evidence>
<dbReference type="Pfam" id="PF03803">
    <property type="entry name" value="Scramblase"/>
    <property type="match status" value="1"/>
</dbReference>
<dbReference type="GO" id="GO:0017128">
    <property type="term" value="F:phospholipid scramblase activity"/>
    <property type="evidence" value="ECO:0007669"/>
    <property type="project" value="InterPro"/>
</dbReference>
<proteinExistence type="evidence at transcript level"/>
<dbReference type="EMBL" id="GBBI01000428">
    <property type="protein sequence ID" value="JAC18284.1"/>
    <property type="molecule type" value="mRNA"/>
</dbReference>
<organism evidence="3">
    <name type="scientific">Triatoma infestans</name>
    <name type="common">Assassin bug</name>
    <dbReference type="NCBI Taxonomy" id="30076"/>
    <lineage>
        <taxon>Eukaryota</taxon>
        <taxon>Metazoa</taxon>
        <taxon>Ecdysozoa</taxon>
        <taxon>Arthropoda</taxon>
        <taxon>Hexapoda</taxon>
        <taxon>Insecta</taxon>
        <taxon>Pterygota</taxon>
        <taxon>Neoptera</taxon>
        <taxon>Paraneoptera</taxon>
        <taxon>Hemiptera</taxon>
        <taxon>Heteroptera</taxon>
        <taxon>Panheteroptera</taxon>
        <taxon>Cimicomorpha</taxon>
        <taxon>Reduviidae</taxon>
        <taxon>Triatominae</taxon>
        <taxon>Triatoma</taxon>
    </lineage>
</organism>
<protein>
    <recommendedName>
        <fullName evidence="2">Phospholipid scramblase</fullName>
    </recommendedName>
</protein>
<comment type="function">
    <text evidence="2">May mediate accelerated ATP-independent bidirectional transbilayer migration of phospholipids upon binding calcium ions that results in a loss of phospholipid asymmetry in the plasma membrane.</text>
</comment>
<evidence type="ECO:0000313" key="3">
    <source>
        <dbReference type="EMBL" id="JAC18284.1"/>
    </source>
</evidence>
<evidence type="ECO:0000256" key="2">
    <source>
        <dbReference type="RuleBase" id="RU363116"/>
    </source>
</evidence>
<feature type="non-terminal residue" evidence="3">
    <location>
        <position position="1"/>
    </location>
</feature>
<sequence length="280" mass="32339">LENIAYEEDSGDSYHASRANDYKGPTIYSKKSVIIKQPKSSDVRQNRCPLPISIISRDNPFNTYVIPFTGIQLLNDVEHINIEQTVELDDLTSVIESENHFIIKGDHGQILYNGLENSHPLQRIFCGTGRKFLFRLFDGSKQEAIFFTRRLACSTPPFGCYLQKLQVFVPPCEYIGCVQQLWTPMVTTFSIRNCNNSEIFRVEGPIRCSWKRFKEAEFYIFKDKSLRPLTTIIHQWEEGLMNYKLTIDFPPRLCCNYKALFIACGILLVGNLINNTHKYT</sequence>
<dbReference type="PANTHER" id="PTHR23248">
    <property type="entry name" value="PHOSPHOLIPID SCRAMBLASE-RELATED"/>
    <property type="match status" value="1"/>
</dbReference>
<keyword evidence="2" id="KW-0106">Calcium</keyword>
<reference evidence="3" key="1">
    <citation type="journal article" date="2014" name="PLoS Negl. Trop. Dis.">
        <title>An updated insight into the Sialotranscriptome of Triatoma infestans: developmental stage and geographic variations.</title>
        <authorList>
            <person name="Schwarz A."/>
            <person name="Medrano-Mercado N."/>
            <person name="Schaub G.A."/>
            <person name="Struchiner C.J."/>
            <person name="Bargues M.D."/>
            <person name="Levy M.Z."/>
            <person name="Ribeiro J.M."/>
        </authorList>
    </citation>
    <scope>NUCLEOTIDE SEQUENCE</scope>
    <source>
        <strain evidence="3">Chile</strain>
        <tissue evidence="3">Salivary glands</tissue>
    </source>
</reference>
<name>A0A023FB97_TRIIF</name>
<dbReference type="PANTHER" id="PTHR23248:SF4">
    <property type="entry name" value="PHOSPHOLIPID SCRAMBLASE"/>
    <property type="match status" value="1"/>
</dbReference>
<accession>A0A023FB97</accession>
<keyword evidence="2" id="KW-0564">Palmitate</keyword>
<comment type="similarity">
    <text evidence="1 2">Belongs to the phospholipid scramblase family.</text>
</comment>